<comment type="similarity">
    <text evidence="1">Belongs to the ParB family.</text>
</comment>
<dbReference type="SMART" id="SM00470">
    <property type="entry name" value="ParB"/>
    <property type="match status" value="1"/>
</dbReference>
<dbReference type="PANTHER" id="PTHR33375">
    <property type="entry name" value="CHROMOSOME-PARTITIONING PROTEIN PARB-RELATED"/>
    <property type="match status" value="1"/>
</dbReference>
<sequence length="325" mass="35217">MREEKPMNAHPPARKSEPRRGLGRGLSALLGEEPVAVAPETKAVPFGAEPRTTGEALVVSMPIDLVAPNPDQPRRRFDEAALEELAASIRERGVLQPIIVRPDPAKSGLHQIVAGERRWRAAQRAGLHALPAIVREVDDRTLLEVAIIENVQRADLNPIEEAEGYAQLIETFGYTQEDLARVVGKSRSHLANLLRLRLLPEEVQAMLREGRISAGHARALVTAPNPAALAREAVAKGMSVRQIEARAKEARAAGDGSVGGAAEGRSGGRAARPEKDADTRLLEGDLSAALGMRVEIVHEAGGEGELRIRYRNLDDLDRICQRLAE</sequence>
<dbReference type="Pfam" id="PF02195">
    <property type="entry name" value="ParB_N"/>
    <property type="match status" value="1"/>
</dbReference>
<feature type="domain" description="ParB-like N-terminal" evidence="6">
    <location>
        <begin position="59"/>
        <end position="151"/>
    </location>
</feature>
<organism evidence="7 8">
    <name type="scientific">Paralimibaculum aggregatum</name>
    <dbReference type="NCBI Taxonomy" id="3036245"/>
    <lineage>
        <taxon>Bacteria</taxon>
        <taxon>Pseudomonadati</taxon>
        <taxon>Pseudomonadota</taxon>
        <taxon>Alphaproteobacteria</taxon>
        <taxon>Rhodobacterales</taxon>
        <taxon>Paracoccaceae</taxon>
        <taxon>Paralimibaculum</taxon>
    </lineage>
</organism>
<comment type="caution">
    <text evidence="7">The sequence shown here is derived from an EMBL/GenBank/DDBJ whole genome shotgun (WGS) entry which is preliminary data.</text>
</comment>
<evidence type="ECO:0000313" key="8">
    <source>
        <dbReference type="Proteomes" id="UP001239909"/>
    </source>
</evidence>
<gene>
    <name evidence="7" type="ORF">LNKW23_42040</name>
</gene>
<reference evidence="7 8" key="1">
    <citation type="submission" date="2023-04" db="EMBL/GenBank/DDBJ databases">
        <title>Marinoamorphus aggregata gen. nov., sp. Nov., isolate from tissue of brittle star Ophioplocus japonicus.</title>
        <authorList>
            <person name="Kawano K."/>
            <person name="Sawayama S."/>
            <person name="Nakagawa S."/>
        </authorList>
    </citation>
    <scope>NUCLEOTIDE SEQUENCE [LARGE SCALE GENOMIC DNA]</scope>
    <source>
        <strain evidence="7 8">NKW23</strain>
    </source>
</reference>
<name>A0ABQ6LSD8_9RHOB</name>
<evidence type="ECO:0000256" key="4">
    <source>
        <dbReference type="ARBA" id="ARBA00025472"/>
    </source>
</evidence>
<keyword evidence="2" id="KW-0159">Chromosome partition</keyword>
<proteinExistence type="inferred from homology"/>
<keyword evidence="8" id="KW-1185">Reference proteome</keyword>
<dbReference type="Gene3D" id="3.90.1530.30">
    <property type="match status" value="1"/>
</dbReference>
<dbReference type="NCBIfam" id="TIGR00180">
    <property type="entry name" value="parB_part"/>
    <property type="match status" value="1"/>
</dbReference>
<feature type="region of interest" description="Disordered" evidence="5">
    <location>
        <begin position="1"/>
        <end position="24"/>
    </location>
</feature>
<evidence type="ECO:0000259" key="6">
    <source>
        <dbReference type="SMART" id="SM00470"/>
    </source>
</evidence>
<dbReference type="PANTHER" id="PTHR33375:SF1">
    <property type="entry name" value="CHROMOSOME-PARTITIONING PROTEIN PARB-RELATED"/>
    <property type="match status" value="1"/>
</dbReference>
<dbReference type="Pfam" id="PF17762">
    <property type="entry name" value="HTH_ParB"/>
    <property type="match status" value="1"/>
</dbReference>
<dbReference type="EMBL" id="BSYI01000048">
    <property type="protein sequence ID" value="GMG84988.1"/>
    <property type="molecule type" value="Genomic_DNA"/>
</dbReference>
<dbReference type="InterPro" id="IPR036086">
    <property type="entry name" value="ParB/Sulfiredoxin_sf"/>
</dbReference>
<dbReference type="InterPro" id="IPR004437">
    <property type="entry name" value="ParB/RepB/Spo0J"/>
</dbReference>
<protein>
    <submittedName>
        <fullName evidence="7">ParB/RepB/Spo0J family partition protein</fullName>
    </submittedName>
</protein>
<evidence type="ECO:0000256" key="5">
    <source>
        <dbReference type="SAM" id="MobiDB-lite"/>
    </source>
</evidence>
<dbReference type="InterPro" id="IPR003115">
    <property type="entry name" value="ParB_N"/>
</dbReference>
<evidence type="ECO:0000256" key="2">
    <source>
        <dbReference type="ARBA" id="ARBA00022829"/>
    </source>
</evidence>
<feature type="region of interest" description="Disordered" evidence="5">
    <location>
        <begin position="251"/>
        <end position="278"/>
    </location>
</feature>
<dbReference type="Gene3D" id="1.10.10.2830">
    <property type="match status" value="1"/>
</dbReference>
<dbReference type="InterPro" id="IPR041468">
    <property type="entry name" value="HTH_ParB/Spo0J"/>
</dbReference>
<keyword evidence="3" id="KW-0238">DNA-binding</keyword>
<dbReference type="InterPro" id="IPR050336">
    <property type="entry name" value="Chromosome_partition/occlusion"/>
</dbReference>
<accession>A0ABQ6LSD8</accession>
<dbReference type="CDD" id="cd16393">
    <property type="entry name" value="SPO0J_N"/>
    <property type="match status" value="1"/>
</dbReference>
<evidence type="ECO:0000256" key="1">
    <source>
        <dbReference type="ARBA" id="ARBA00006295"/>
    </source>
</evidence>
<evidence type="ECO:0000256" key="3">
    <source>
        <dbReference type="ARBA" id="ARBA00023125"/>
    </source>
</evidence>
<evidence type="ECO:0000313" key="7">
    <source>
        <dbReference type="EMBL" id="GMG84988.1"/>
    </source>
</evidence>
<comment type="function">
    <text evidence="4">Involved in chromosome partition. Localize to both poles of the predivisional cell following completion of DNA replication. Binds to the DNA origin of replication.</text>
</comment>
<dbReference type="Pfam" id="PF23552">
    <property type="entry name" value="ParB_C"/>
    <property type="match status" value="1"/>
</dbReference>
<dbReference type="InterPro" id="IPR057240">
    <property type="entry name" value="ParB_dimer_C"/>
</dbReference>
<dbReference type="SUPFAM" id="SSF110849">
    <property type="entry name" value="ParB/Sulfiredoxin"/>
    <property type="match status" value="1"/>
</dbReference>
<feature type="compositionally biased region" description="Gly residues" evidence="5">
    <location>
        <begin position="256"/>
        <end position="267"/>
    </location>
</feature>
<dbReference type="Proteomes" id="UP001239909">
    <property type="component" value="Unassembled WGS sequence"/>
</dbReference>